<reference evidence="5 6" key="2">
    <citation type="submission" date="2019-01" db="EMBL/GenBank/DDBJ databases">
        <title>Tautonia sociabilis, a novel thermotolerant planctomycete of Isosphaeraceae family, isolated from a 4000 m deep subterranean habitat.</title>
        <authorList>
            <person name="Kovaleva O.L."/>
            <person name="Elcheninov A.G."/>
            <person name="Van Heerden E."/>
            <person name="Toshchakov S.V."/>
            <person name="Novikov A."/>
            <person name="Bonch-Osmolovskaya E.A."/>
            <person name="Kublanov I.V."/>
        </authorList>
    </citation>
    <scope>NUCLEOTIDE SEQUENCE [LARGE SCALE GENOMIC DNA]</scope>
    <source>
        <strain evidence="5 6">GM2012</strain>
    </source>
</reference>
<dbReference type="PANTHER" id="PTHR33375">
    <property type="entry name" value="CHROMOSOME-PARTITIONING PROTEIN PARB-RELATED"/>
    <property type="match status" value="1"/>
</dbReference>
<feature type="region of interest" description="Disordered" evidence="3">
    <location>
        <begin position="1"/>
        <end position="40"/>
    </location>
</feature>
<dbReference type="InterPro" id="IPR050336">
    <property type="entry name" value="Chromosome_partition/occlusion"/>
</dbReference>
<dbReference type="GO" id="GO:0005694">
    <property type="term" value="C:chromosome"/>
    <property type="evidence" value="ECO:0007669"/>
    <property type="project" value="TreeGrafter"/>
</dbReference>
<dbReference type="InterPro" id="IPR041468">
    <property type="entry name" value="HTH_ParB/Spo0J"/>
</dbReference>
<dbReference type="AlphaFoldDB" id="A0A432MEU0"/>
<reference evidence="5 6" key="1">
    <citation type="submission" date="2018-12" db="EMBL/GenBank/DDBJ databases">
        <authorList>
            <person name="Toschakov S.V."/>
        </authorList>
    </citation>
    <scope>NUCLEOTIDE SEQUENCE [LARGE SCALE GENOMIC DNA]</scope>
    <source>
        <strain evidence="5 6">GM2012</strain>
    </source>
</reference>
<evidence type="ECO:0000313" key="5">
    <source>
        <dbReference type="EMBL" id="RUL84197.1"/>
    </source>
</evidence>
<dbReference type="SUPFAM" id="SSF109709">
    <property type="entry name" value="KorB DNA-binding domain-like"/>
    <property type="match status" value="1"/>
</dbReference>
<feature type="compositionally biased region" description="Basic and acidic residues" evidence="3">
    <location>
        <begin position="1"/>
        <end position="13"/>
    </location>
</feature>
<feature type="region of interest" description="Disordered" evidence="3">
    <location>
        <begin position="322"/>
        <end position="348"/>
    </location>
</feature>
<evidence type="ECO:0000256" key="3">
    <source>
        <dbReference type="SAM" id="MobiDB-lite"/>
    </source>
</evidence>
<dbReference type="NCBIfam" id="TIGR00180">
    <property type="entry name" value="parB_part"/>
    <property type="match status" value="1"/>
</dbReference>
<keyword evidence="2" id="KW-0159">Chromosome partition</keyword>
<dbReference type="InterPro" id="IPR003115">
    <property type="entry name" value="ParB_N"/>
</dbReference>
<dbReference type="RefSeq" id="WP_126727416.1">
    <property type="nucleotide sequence ID" value="NZ_RYZH01000052.1"/>
</dbReference>
<organism evidence="5 6">
    <name type="scientific">Tautonia sociabilis</name>
    <dbReference type="NCBI Taxonomy" id="2080755"/>
    <lineage>
        <taxon>Bacteria</taxon>
        <taxon>Pseudomonadati</taxon>
        <taxon>Planctomycetota</taxon>
        <taxon>Planctomycetia</taxon>
        <taxon>Isosphaerales</taxon>
        <taxon>Isosphaeraceae</taxon>
        <taxon>Tautonia</taxon>
    </lineage>
</organism>
<dbReference type="Pfam" id="PF02195">
    <property type="entry name" value="ParB_N"/>
    <property type="match status" value="1"/>
</dbReference>
<gene>
    <name evidence="5" type="ORF">TsocGM_20960</name>
</gene>
<name>A0A432MEU0_9BACT</name>
<dbReference type="Proteomes" id="UP000280296">
    <property type="component" value="Unassembled WGS sequence"/>
</dbReference>
<proteinExistence type="inferred from homology"/>
<evidence type="ECO:0000313" key="6">
    <source>
        <dbReference type="Proteomes" id="UP000280296"/>
    </source>
</evidence>
<feature type="compositionally biased region" description="Low complexity" evidence="3">
    <location>
        <begin position="254"/>
        <end position="269"/>
    </location>
</feature>
<evidence type="ECO:0000256" key="2">
    <source>
        <dbReference type="ARBA" id="ARBA00022829"/>
    </source>
</evidence>
<protein>
    <submittedName>
        <fullName evidence="5">ParB/RepB/Spo0J family partition protein</fullName>
    </submittedName>
</protein>
<feature type="compositionally biased region" description="Low complexity" evidence="3">
    <location>
        <begin position="330"/>
        <end position="348"/>
    </location>
</feature>
<dbReference type="PANTHER" id="PTHR33375:SF1">
    <property type="entry name" value="CHROMOSOME-PARTITIONING PROTEIN PARB-RELATED"/>
    <property type="match status" value="1"/>
</dbReference>
<dbReference type="GO" id="GO:0003677">
    <property type="term" value="F:DNA binding"/>
    <property type="evidence" value="ECO:0007669"/>
    <property type="project" value="InterPro"/>
</dbReference>
<dbReference type="OrthoDB" id="9802051at2"/>
<dbReference type="SUPFAM" id="SSF110849">
    <property type="entry name" value="ParB/Sulfiredoxin"/>
    <property type="match status" value="1"/>
</dbReference>
<comment type="similarity">
    <text evidence="1">Belongs to the ParB family.</text>
</comment>
<dbReference type="GO" id="GO:0007059">
    <property type="term" value="P:chromosome segregation"/>
    <property type="evidence" value="ECO:0007669"/>
    <property type="project" value="UniProtKB-KW"/>
</dbReference>
<dbReference type="InterPro" id="IPR036086">
    <property type="entry name" value="ParB/Sulfiredoxin_sf"/>
</dbReference>
<dbReference type="Pfam" id="PF17762">
    <property type="entry name" value="HTH_ParB"/>
    <property type="match status" value="1"/>
</dbReference>
<dbReference type="Gene3D" id="3.90.1530.30">
    <property type="match status" value="1"/>
</dbReference>
<dbReference type="Gene3D" id="1.10.10.2830">
    <property type="match status" value="1"/>
</dbReference>
<feature type="region of interest" description="Disordered" evidence="3">
    <location>
        <begin position="251"/>
        <end position="309"/>
    </location>
</feature>
<evidence type="ECO:0000259" key="4">
    <source>
        <dbReference type="SMART" id="SM00470"/>
    </source>
</evidence>
<dbReference type="EMBL" id="RYZH01000052">
    <property type="protein sequence ID" value="RUL84197.1"/>
    <property type="molecule type" value="Genomic_DNA"/>
</dbReference>
<evidence type="ECO:0000256" key="1">
    <source>
        <dbReference type="ARBA" id="ARBA00006295"/>
    </source>
</evidence>
<sequence>MSAASDKAKERTLSKYGEAMRSSLGFNRTPGTPAGMAPPSGSVAARMAGVVNDREAAVIEVSRIAPDPDQPRRAFDDEAIDRLAESLRTRGQLQNVVVYWSDDLGSYVLVSGERRWRAARKAGLPTLRCKLLDRPPDEADRLALQLVENCVREDLKPVEQAAAFRALMESNGWSTRQLADALHMAQAKVVYALGLLDLPEELRRRVDRGELAPRTAYEIGRLERPDDQVALADRVSSEGLTRDDVIAEVRAAQAPAEPVSSAKPASASRSKGRGGASSSSKGRGGGRLPTSKSFRFPGGKLTIERPKGLDASSYRAAARLLLEQADRLDPPASDGSPPDPGADPSLAA</sequence>
<dbReference type="SMART" id="SM00470">
    <property type="entry name" value="ParB"/>
    <property type="match status" value="1"/>
</dbReference>
<accession>A0A432MEU0</accession>
<dbReference type="GO" id="GO:0045881">
    <property type="term" value="P:positive regulation of sporulation resulting in formation of a cellular spore"/>
    <property type="evidence" value="ECO:0007669"/>
    <property type="project" value="TreeGrafter"/>
</dbReference>
<comment type="caution">
    <text evidence="5">The sequence shown here is derived from an EMBL/GenBank/DDBJ whole genome shotgun (WGS) entry which is preliminary data.</text>
</comment>
<dbReference type="InterPro" id="IPR004437">
    <property type="entry name" value="ParB/RepB/Spo0J"/>
</dbReference>
<feature type="domain" description="ParB-like N-terminal" evidence="4">
    <location>
        <begin position="57"/>
        <end position="148"/>
    </location>
</feature>
<keyword evidence="6" id="KW-1185">Reference proteome</keyword>